<keyword evidence="2" id="KW-0812">Transmembrane</keyword>
<keyword evidence="4" id="KW-1185">Reference proteome</keyword>
<feature type="transmembrane region" description="Helical" evidence="2">
    <location>
        <begin position="754"/>
        <end position="774"/>
    </location>
</feature>
<protein>
    <recommendedName>
        <fullName evidence="5">Membrane-associated oxidoreductase</fullName>
    </recommendedName>
</protein>
<feature type="compositionally biased region" description="Low complexity" evidence="1">
    <location>
        <begin position="18"/>
        <end position="29"/>
    </location>
</feature>
<accession>H8G9N2</accession>
<evidence type="ECO:0008006" key="5">
    <source>
        <dbReference type="Google" id="ProtNLM"/>
    </source>
</evidence>
<sequence>MPTKWRRIPGGGPDGADADNQAPVDFDPFNPDPPEAATVDAEDLLRPLLEPDGRGLLRWRRQASNAPILSLENRFVRGRLDLRAADLMVLFRFENCRFEFPPDVREANLLGLSFRRCWLPGLKARNFRSLNDVRLIRCRVEVDTSRPDQGTDVLTSQTDRGVPNAAVNLTDAVVKGTVILTGTRINHPSGKALQADRLDVTGAFLAYRLTAEGEVRIPGLKAGGNVNFSGARLTNPKGFALNGNGIAVSGSLLCEVDNYRPGAPRPFSTEGMVYMPSMRVAGDLVFRGAQLAVDPSGEIAVDAWKTGDWYVDPHPAFIADRMHVEGNVEMGDGLRATGTLRMVNTHVGGSLRLAGAKVTVPRNLNPPYMDRAIHLDGSEINGDLEGSKLRTQGQFRLADVTVRGNVFVRDARLSHPSRDVFSARRSHVSGNLMLSACRMRGTIRLQGMTVGGSIDMQNTTVSDPEPEDSADWAVDLRSVQVARSVLLHSEGGDSFSAEGGVTLDGAVIKRKLCLAGSSLSAGKNGLALDAGDTVAEEFELTPTEVPDGRVSLRGAQCGTLHDNEQLWYATGGVELEDFRYEALDSPVPLKDDQQIELRLSWLRHAMRGYRPGPYDQFAAMLRASGNEEHADTVLMRKQQYRYEALGSGYRWFFGGGVRLWSWLQRWMVGYGYRPVRALAWLLALLVLGSLWFGLGSDDCADDAERFVVHGERCAVNMDDTGLEWNPVLYTVDLLVPIADFGNKGRWHMAGVDKWVATGFIAMGWVLVTTVAAGVTRTLRRNSAN</sequence>
<keyword evidence="2" id="KW-0472">Membrane</keyword>
<evidence type="ECO:0000256" key="1">
    <source>
        <dbReference type="SAM" id="MobiDB-lite"/>
    </source>
</evidence>
<reference evidence="3 4" key="1">
    <citation type="journal article" date="2012" name="Stand. Genomic Sci.">
        <title>Genome sequence of the soil bacterium Saccharomonospora azurea type strain (NA-128(T)).</title>
        <authorList>
            <person name="Klenk H.P."/>
            <person name="Held B."/>
            <person name="Lucas S."/>
            <person name="Lapidus A."/>
            <person name="Copeland A."/>
            <person name="Hammon N."/>
            <person name="Pitluck S."/>
            <person name="Goodwin L.A."/>
            <person name="Han C."/>
            <person name="Tapia R."/>
            <person name="Brambilla E.M."/>
            <person name="Potter G."/>
            <person name="Land M."/>
            <person name="Ivanova N."/>
            <person name="Rohde M."/>
            <person name="Goker M."/>
            <person name="Detter J.C."/>
            <person name="Kyrpides N.C."/>
            <person name="Woyke T."/>
        </authorList>
    </citation>
    <scope>NUCLEOTIDE SEQUENCE [LARGE SCALE GENOMIC DNA]</scope>
    <source>
        <strain evidence="3 4">NA-128</strain>
    </source>
</reference>
<organism evidence="3 4">
    <name type="scientific">Saccharomonospora azurea NA-128</name>
    <dbReference type="NCBI Taxonomy" id="882081"/>
    <lineage>
        <taxon>Bacteria</taxon>
        <taxon>Bacillati</taxon>
        <taxon>Actinomycetota</taxon>
        <taxon>Actinomycetes</taxon>
        <taxon>Pseudonocardiales</taxon>
        <taxon>Pseudonocardiaceae</taxon>
        <taxon>Saccharomonospora</taxon>
    </lineage>
</organism>
<keyword evidence="2" id="KW-1133">Transmembrane helix</keyword>
<proteinExistence type="predicted"/>
<dbReference type="EMBL" id="CM001466">
    <property type="protein sequence ID" value="EHY89564.1"/>
    <property type="molecule type" value="Genomic_DNA"/>
</dbReference>
<dbReference type="AlphaFoldDB" id="H8G9N2"/>
<gene>
    <name evidence="3" type="ORF">SacazDRAFT_02672</name>
</gene>
<evidence type="ECO:0000313" key="4">
    <source>
        <dbReference type="Proteomes" id="UP000004705"/>
    </source>
</evidence>
<dbReference type="HOGENOM" id="CLU_023173_0_0_11"/>
<feature type="region of interest" description="Disordered" evidence="1">
    <location>
        <begin position="1"/>
        <end position="33"/>
    </location>
</feature>
<evidence type="ECO:0000256" key="2">
    <source>
        <dbReference type="SAM" id="Phobius"/>
    </source>
</evidence>
<evidence type="ECO:0000313" key="3">
    <source>
        <dbReference type="EMBL" id="EHY89564.1"/>
    </source>
</evidence>
<feature type="transmembrane region" description="Helical" evidence="2">
    <location>
        <begin position="675"/>
        <end position="694"/>
    </location>
</feature>
<name>H8G9N2_9PSEU</name>
<dbReference type="Proteomes" id="UP000004705">
    <property type="component" value="Chromosome"/>
</dbReference>
<dbReference type="RefSeq" id="WP_005442342.1">
    <property type="nucleotide sequence ID" value="NZ_CM001466.1"/>
</dbReference>